<protein>
    <submittedName>
        <fullName evidence="2">Regulatory protein LuxR</fullName>
    </submittedName>
</protein>
<dbReference type="SUPFAM" id="SSF46894">
    <property type="entry name" value="C-terminal effector domain of the bipartite response regulators"/>
    <property type="match status" value="1"/>
</dbReference>
<dbReference type="SMART" id="SM00421">
    <property type="entry name" value="HTH_LUXR"/>
    <property type="match status" value="1"/>
</dbReference>
<dbReference type="GO" id="GO:0003677">
    <property type="term" value="F:DNA binding"/>
    <property type="evidence" value="ECO:0007669"/>
    <property type="project" value="InterPro"/>
</dbReference>
<dbReference type="InterPro" id="IPR016032">
    <property type="entry name" value="Sig_transdc_resp-reg_C-effctor"/>
</dbReference>
<reference evidence="2 3" key="1">
    <citation type="submission" date="2014-05" db="EMBL/GenBank/DDBJ databases">
        <title>Draft Genome Sequence of Nitratireductor basaltis Strain UMTGB225, A Marine Bacterium Isolated from Green Barrel Tunicate.</title>
        <authorList>
            <person name="Gan H.Y."/>
        </authorList>
    </citation>
    <scope>NUCLEOTIDE SEQUENCE [LARGE SCALE GENOMIC DNA]</scope>
    <source>
        <strain evidence="2 3">UMTGB225</strain>
    </source>
</reference>
<dbReference type="Proteomes" id="UP000053675">
    <property type="component" value="Unassembled WGS sequence"/>
</dbReference>
<sequence>MDIVSRIVGEIYDAAFEAQIWPDLLCTIADYCRVENAALVATDPRIGFASVMAPRADPRLISDYADHWWAHDPTAEATASSPVGQVTDLDFTGRERFFSSPFYNDYWRRSGLGAERLATNLFTDNGGFASIILQASERRDEIDPETQERFRYFIPHFVRSIGIARNMQRMTFEKFLLESGYGSHETGTVIVDPEGRVIFADDAAEDLFSGPSGITVSKGRLHCHSEISNGELNAAIVACSAARFTAPASRKIKVRSGEYSSLSVEVRPFRIAGAVPGMPRPAAMLLVSDPERRRKQRIALLQDRFGFTPAEARLALEMLAGDGRAAAASRCGVSINTARTQLTSIFEKVGVTRQAELIRALLEAEAIR</sequence>
<dbReference type="eggNOG" id="COG2771">
    <property type="taxonomic scope" value="Bacteria"/>
</dbReference>
<dbReference type="InterPro" id="IPR000792">
    <property type="entry name" value="Tscrpt_reg_LuxR_C"/>
</dbReference>
<name>A0A084U7T3_9HYPH</name>
<proteinExistence type="predicted"/>
<feature type="domain" description="HTH luxR-type" evidence="1">
    <location>
        <begin position="304"/>
        <end position="361"/>
    </location>
</feature>
<accession>A0A084U7T3</accession>
<organism evidence="2 3">
    <name type="scientific">Nitratireductor basaltis</name>
    <dbReference type="NCBI Taxonomy" id="472175"/>
    <lineage>
        <taxon>Bacteria</taxon>
        <taxon>Pseudomonadati</taxon>
        <taxon>Pseudomonadota</taxon>
        <taxon>Alphaproteobacteria</taxon>
        <taxon>Hyphomicrobiales</taxon>
        <taxon>Phyllobacteriaceae</taxon>
        <taxon>Nitratireductor</taxon>
    </lineage>
</organism>
<dbReference type="Gene3D" id="1.10.10.10">
    <property type="entry name" value="Winged helix-like DNA-binding domain superfamily/Winged helix DNA-binding domain"/>
    <property type="match status" value="1"/>
</dbReference>
<keyword evidence="3" id="KW-1185">Reference proteome</keyword>
<dbReference type="STRING" id="472175.EL18_00033"/>
<dbReference type="EMBL" id="JMQM01000001">
    <property type="protein sequence ID" value="KFB09019.1"/>
    <property type="molecule type" value="Genomic_DNA"/>
</dbReference>
<dbReference type="AlphaFoldDB" id="A0A084U7T3"/>
<evidence type="ECO:0000313" key="3">
    <source>
        <dbReference type="Proteomes" id="UP000053675"/>
    </source>
</evidence>
<gene>
    <name evidence="2" type="ORF">EL18_00033</name>
</gene>
<dbReference type="GO" id="GO:0006355">
    <property type="term" value="P:regulation of DNA-templated transcription"/>
    <property type="evidence" value="ECO:0007669"/>
    <property type="project" value="InterPro"/>
</dbReference>
<dbReference type="InterPro" id="IPR036388">
    <property type="entry name" value="WH-like_DNA-bd_sf"/>
</dbReference>
<evidence type="ECO:0000259" key="1">
    <source>
        <dbReference type="SMART" id="SM00421"/>
    </source>
</evidence>
<dbReference type="PATRIC" id="fig|472175.3.peg.34"/>
<comment type="caution">
    <text evidence="2">The sequence shown here is derived from an EMBL/GenBank/DDBJ whole genome shotgun (WGS) entry which is preliminary data.</text>
</comment>
<evidence type="ECO:0000313" key="2">
    <source>
        <dbReference type="EMBL" id="KFB09019.1"/>
    </source>
</evidence>